<keyword evidence="2" id="KW-1185">Reference proteome</keyword>
<protein>
    <submittedName>
        <fullName evidence="1">Uncharacterized protein</fullName>
    </submittedName>
</protein>
<organism evidence="1 2">
    <name type="scientific">Diphasiastrum complanatum</name>
    <name type="common">Issler's clubmoss</name>
    <name type="synonym">Lycopodium complanatum</name>
    <dbReference type="NCBI Taxonomy" id="34168"/>
    <lineage>
        <taxon>Eukaryota</taxon>
        <taxon>Viridiplantae</taxon>
        <taxon>Streptophyta</taxon>
        <taxon>Embryophyta</taxon>
        <taxon>Tracheophyta</taxon>
        <taxon>Lycopodiopsida</taxon>
        <taxon>Lycopodiales</taxon>
        <taxon>Lycopodiaceae</taxon>
        <taxon>Lycopodioideae</taxon>
        <taxon>Diphasiastrum</taxon>
    </lineage>
</organism>
<accession>A0ACC2CLR5</accession>
<proteinExistence type="predicted"/>
<dbReference type="EMBL" id="CM055100">
    <property type="protein sequence ID" value="KAJ7542903.1"/>
    <property type="molecule type" value="Genomic_DNA"/>
</dbReference>
<name>A0ACC2CLR5_DIPCM</name>
<comment type="caution">
    <text evidence="1">The sequence shown here is derived from an EMBL/GenBank/DDBJ whole genome shotgun (WGS) entry which is preliminary data.</text>
</comment>
<sequence>MKKGFKVLRSGMHFLIQLLLISTVVELTHAAASKSGHRGLSTAGPGFPALPNNGLRFNFYGATCPQAENVVRNMVQGFIMNDFTIAPALIRLHFHDCSASNGCDGSILLNSVDGGKTPPEKASPANIGLRGFDLVEEIKSELERECPGIVSCADILALIARDATATIGGPFWFEPLGRRDGFVSKISDMVTMPAPYDRLGTLLQKFAAMNLNLVDLVALSGVHTIGRAHCESFNRRLSNFHRTHKPDPTLKPAYANQLRRQCSPRNNTAVLVPNNPFSIGIFDNQYYLNLLAGKVLFTSDEELLSNRRARVLIEQFANDQFAFFNQFSTSIINLGNAKVLTGRKGNIRKVCSRVH</sequence>
<evidence type="ECO:0000313" key="1">
    <source>
        <dbReference type="EMBL" id="KAJ7542903.1"/>
    </source>
</evidence>
<gene>
    <name evidence="1" type="ORF">O6H91_09G016600</name>
</gene>
<dbReference type="Proteomes" id="UP001162992">
    <property type="component" value="Chromosome 9"/>
</dbReference>
<reference evidence="2" key="1">
    <citation type="journal article" date="2024" name="Proc. Natl. Acad. Sci. U.S.A.">
        <title>Extraordinary preservation of gene collinearity over three hundred million years revealed in homosporous lycophytes.</title>
        <authorList>
            <person name="Li C."/>
            <person name="Wickell D."/>
            <person name="Kuo L.Y."/>
            <person name="Chen X."/>
            <person name="Nie B."/>
            <person name="Liao X."/>
            <person name="Peng D."/>
            <person name="Ji J."/>
            <person name="Jenkins J."/>
            <person name="Williams M."/>
            <person name="Shu S."/>
            <person name="Plott C."/>
            <person name="Barry K."/>
            <person name="Rajasekar S."/>
            <person name="Grimwood J."/>
            <person name="Han X."/>
            <person name="Sun S."/>
            <person name="Hou Z."/>
            <person name="He W."/>
            <person name="Dai G."/>
            <person name="Sun C."/>
            <person name="Schmutz J."/>
            <person name="Leebens-Mack J.H."/>
            <person name="Li F.W."/>
            <person name="Wang L."/>
        </authorList>
    </citation>
    <scope>NUCLEOTIDE SEQUENCE [LARGE SCALE GENOMIC DNA]</scope>
    <source>
        <strain evidence="2">cv. PW_Plant_1</strain>
    </source>
</reference>
<evidence type="ECO:0000313" key="2">
    <source>
        <dbReference type="Proteomes" id="UP001162992"/>
    </source>
</evidence>